<comment type="caution">
    <text evidence="1">The sequence shown here is derived from an EMBL/GenBank/DDBJ whole genome shotgun (WGS) entry which is preliminary data.</text>
</comment>
<dbReference type="CTD" id="36338424"/>
<dbReference type="KEGG" id="egl:EGR_02709"/>
<name>W6UVX8_ECHGR</name>
<organism evidence="1 2">
    <name type="scientific">Echinococcus granulosus</name>
    <name type="common">Hydatid tapeworm</name>
    <dbReference type="NCBI Taxonomy" id="6210"/>
    <lineage>
        <taxon>Eukaryota</taxon>
        <taxon>Metazoa</taxon>
        <taxon>Spiralia</taxon>
        <taxon>Lophotrochozoa</taxon>
        <taxon>Platyhelminthes</taxon>
        <taxon>Cestoda</taxon>
        <taxon>Eucestoda</taxon>
        <taxon>Cyclophyllidea</taxon>
        <taxon>Taeniidae</taxon>
        <taxon>Echinococcus</taxon>
        <taxon>Echinococcus granulosus group</taxon>
    </lineage>
</organism>
<evidence type="ECO:0000313" key="1">
    <source>
        <dbReference type="EMBL" id="EUB62577.1"/>
    </source>
</evidence>
<reference evidence="1 2" key="1">
    <citation type="journal article" date="2013" name="Nat. Genet.">
        <title>The genome of the hydatid tapeworm Echinococcus granulosus.</title>
        <authorList>
            <person name="Zheng H."/>
            <person name="Zhang W."/>
            <person name="Zhang L."/>
            <person name="Zhang Z."/>
            <person name="Li J."/>
            <person name="Lu G."/>
            <person name="Zhu Y."/>
            <person name="Wang Y."/>
            <person name="Huang Y."/>
            <person name="Liu J."/>
            <person name="Kang H."/>
            <person name="Chen J."/>
            <person name="Wang L."/>
            <person name="Chen A."/>
            <person name="Yu S."/>
            <person name="Gao Z."/>
            <person name="Jin L."/>
            <person name="Gu W."/>
            <person name="Wang Z."/>
            <person name="Zhao L."/>
            <person name="Shi B."/>
            <person name="Wen H."/>
            <person name="Lin R."/>
            <person name="Jones M.K."/>
            <person name="Brejova B."/>
            <person name="Vinar T."/>
            <person name="Zhao G."/>
            <person name="McManus D.P."/>
            <person name="Chen Z."/>
            <person name="Zhou Y."/>
            <person name="Wang S."/>
        </authorList>
    </citation>
    <scope>NUCLEOTIDE SEQUENCE [LARGE SCALE GENOMIC DNA]</scope>
</reference>
<dbReference type="Proteomes" id="UP000019149">
    <property type="component" value="Unassembled WGS sequence"/>
</dbReference>
<dbReference type="EMBL" id="APAU02000012">
    <property type="protein sequence ID" value="EUB62577.1"/>
    <property type="molecule type" value="Genomic_DNA"/>
</dbReference>
<gene>
    <name evidence="1" type="ORF">EGR_02709</name>
</gene>
<sequence length="49" mass="5499">MGSVFLASTSAFIPMKGADELDKGTLYWGRRRPNRQEAHIKSPLWPPKG</sequence>
<proteinExistence type="predicted"/>
<accession>W6UVX8</accession>
<protein>
    <submittedName>
        <fullName evidence="1">Uncharacterized protein</fullName>
    </submittedName>
</protein>
<dbReference type="RefSeq" id="XP_024353773.1">
    <property type="nucleotide sequence ID" value="XM_024491958.1"/>
</dbReference>
<evidence type="ECO:0000313" key="2">
    <source>
        <dbReference type="Proteomes" id="UP000019149"/>
    </source>
</evidence>
<dbReference type="GeneID" id="36338424"/>
<dbReference type="AlphaFoldDB" id="W6UVX8"/>
<keyword evidence="2" id="KW-1185">Reference proteome</keyword>